<dbReference type="AlphaFoldDB" id="A0A9P5PM31"/>
<proteinExistence type="predicted"/>
<dbReference type="OrthoDB" id="2686689at2759"/>
<gene>
    <name evidence="1" type="ORF">BDP27DRAFT_1424482</name>
</gene>
<dbReference type="EMBL" id="JADNRY010000098">
    <property type="protein sequence ID" value="KAF9065739.1"/>
    <property type="molecule type" value="Genomic_DNA"/>
</dbReference>
<name>A0A9P5PM31_9AGAR</name>
<accession>A0A9P5PM31</accession>
<protein>
    <submittedName>
        <fullName evidence="1">Uncharacterized protein</fullName>
    </submittedName>
</protein>
<evidence type="ECO:0000313" key="1">
    <source>
        <dbReference type="EMBL" id="KAF9065739.1"/>
    </source>
</evidence>
<reference evidence="1" key="1">
    <citation type="submission" date="2020-11" db="EMBL/GenBank/DDBJ databases">
        <authorList>
            <consortium name="DOE Joint Genome Institute"/>
            <person name="Ahrendt S."/>
            <person name="Riley R."/>
            <person name="Andreopoulos W."/>
            <person name="Labutti K."/>
            <person name="Pangilinan J."/>
            <person name="Ruiz-Duenas F.J."/>
            <person name="Barrasa J.M."/>
            <person name="Sanchez-Garcia M."/>
            <person name="Camarero S."/>
            <person name="Miyauchi S."/>
            <person name="Serrano A."/>
            <person name="Linde D."/>
            <person name="Babiker R."/>
            <person name="Drula E."/>
            <person name="Ayuso-Fernandez I."/>
            <person name="Pacheco R."/>
            <person name="Padilla G."/>
            <person name="Ferreira P."/>
            <person name="Barriuso J."/>
            <person name="Kellner H."/>
            <person name="Castanera R."/>
            <person name="Alfaro M."/>
            <person name="Ramirez L."/>
            <person name="Pisabarro A.G."/>
            <person name="Kuo A."/>
            <person name="Tritt A."/>
            <person name="Lipzen A."/>
            <person name="He G."/>
            <person name="Yan M."/>
            <person name="Ng V."/>
            <person name="Cullen D."/>
            <person name="Martin F."/>
            <person name="Rosso M.-N."/>
            <person name="Henrissat B."/>
            <person name="Hibbett D."/>
            <person name="Martinez A.T."/>
            <person name="Grigoriev I.V."/>
        </authorList>
    </citation>
    <scope>NUCLEOTIDE SEQUENCE</scope>
    <source>
        <strain evidence="1">AH 40177</strain>
    </source>
</reference>
<organism evidence="1 2">
    <name type="scientific">Rhodocollybia butyracea</name>
    <dbReference type="NCBI Taxonomy" id="206335"/>
    <lineage>
        <taxon>Eukaryota</taxon>
        <taxon>Fungi</taxon>
        <taxon>Dikarya</taxon>
        <taxon>Basidiomycota</taxon>
        <taxon>Agaricomycotina</taxon>
        <taxon>Agaricomycetes</taxon>
        <taxon>Agaricomycetidae</taxon>
        <taxon>Agaricales</taxon>
        <taxon>Marasmiineae</taxon>
        <taxon>Omphalotaceae</taxon>
        <taxon>Rhodocollybia</taxon>
    </lineage>
</organism>
<comment type="caution">
    <text evidence="1">The sequence shown here is derived from an EMBL/GenBank/DDBJ whole genome shotgun (WGS) entry which is preliminary data.</text>
</comment>
<sequence length="272" mass="30170">MVRYKRVCKSTAVTEAAHLATTTLFKCVCHLFNSACSGVSFFSLVTLSWAPNVSNVASTSNINNNGLLDAFRAHYEQFQGLLINVYTEETDPFLLQLLGKDLDQFGRTAERAYSIQIFLKQKSFKPYELDGRPAIVFSELTGSRGRPHTVIHPEFLRWAYGHTTTSGLSHFLGIPHRTVRHRLLDLGIALPGVNPVPRHRRSSEDNVDSSDQILDGQTVEPTEVPDNVQAQAATVVSSSSIGYWSTITDDQLDGLINQLHVHSGMGFHFLKG</sequence>
<keyword evidence="2" id="KW-1185">Reference proteome</keyword>
<evidence type="ECO:0000313" key="2">
    <source>
        <dbReference type="Proteomes" id="UP000772434"/>
    </source>
</evidence>
<dbReference type="Proteomes" id="UP000772434">
    <property type="component" value="Unassembled WGS sequence"/>
</dbReference>